<keyword evidence="5 9" id="KW-1133">Transmembrane helix</keyword>
<evidence type="ECO:0000313" key="12">
    <source>
        <dbReference type="Proteomes" id="UP000063429"/>
    </source>
</evidence>
<dbReference type="PANTHER" id="PTHR43531">
    <property type="entry name" value="PROTEIN ICFG"/>
    <property type="match status" value="1"/>
</dbReference>
<comment type="similarity">
    <text evidence="7">Belongs to the methyl-accepting chemotaxis (MCP) protein family.</text>
</comment>
<protein>
    <submittedName>
        <fullName evidence="11">Chemotaxis protein</fullName>
    </submittedName>
</protein>
<evidence type="ECO:0000256" key="8">
    <source>
        <dbReference type="PROSITE-ProRule" id="PRU00284"/>
    </source>
</evidence>
<comment type="subcellular location">
    <subcellularLocation>
        <location evidence="1">Cell membrane</location>
        <topology evidence="1">Multi-pass membrane protein</topology>
    </subcellularLocation>
</comment>
<keyword evidence="12" id="KW-1185">Reference proteome</keyword>
<evidence type="ECO:0000256" key="1">
    <source>
        <dbReference type="ARBA" id="ARBA00004651"/>
    </source>
</evidence>
<evidence type="ECO:0000256" key="9">
    <source>
        <dbReference type="SAM" id="Phobius"/>
    </source>
</evidence>
<reference evidence="12" key="1">
    <citation type="journal article" date="2015" name="Genome Announc.">
        <title>Complete Genome Sequence of Herbaspirillum hiltneri N3 (DSM 17495), Isolated from Surface-Sterilized Wheat Roots.</title>
        <authorList>
            <person name="Guizelini D."/>
            <person name="Saizaki P.M."/>
            <person name="Coimbra N.A."/>
            <person name="Weiss V.A."/>
            <person name="Faoro H."/>
            <person name="Sfeir M.Z."/>
            <person name="Baura V.A."/>
            <person name="Monteiro R.A."/>
            <person name="Chubatsu L.S."/>
            <person name="Souza E.M."/>
            <person name="Cruz L.M."/>
            <person name="Pedrosa F.O."/>
            <person name="Raittz R.T."/>
            <person name="Marchaukoski J.N."/>
            <person name="Steffens M.B."/>
        </authorList>
    </citation>
    <scope>NUCLEOTIDE SEQUENCE [LARGE SCALE GENOMIC DNA]</scope>
    <source>
        <strain evidence="12">N3</strain>
    </source>
</reference>
<keyword evidence="2" id="KW-1003">Cell membrane</keyword>
<evidence type="ECO:0000256" key="4">
    <source>
        <dbReference type="ARBA" id="ARBA00022692"/>
    </source>
</evidence>
<dbReference type="PRINTS" id="PR00260">
    <property type="entry name" value="CHEMTRNSDUCR"/>
</dbReference>
<dbReference type="PANTHER" id="PTHR43531:SF14">
    <property type="entry name" value="METHYL-ACCEPTING CHEMOTAXIS PROTEIN I-RELATED"/>
    <property type="match status" value="1"/>
</dbReference>
<dbReference type="Pfam" id="PF08269">
    <property type="entry name" value="dCache_2"/>
    <property type="match status" value="1"/>
</dbReference>
<keyword evidence="6 9" id="KW-0472">Membrane</keyword>
<dbReference type="CDD" id="cd11386">
    <property type="entry name" value="MCP_signal"/>
    <property type="match status" value="1"/>
</dbReference>
<evidence type="ECO:0000256" key="2">
    <source>
        <dbReference type="ARBA" id="ARBA00022475"/>
    </source>
</evidence>
<evidence type="ECO:0000256" key="3">
    <source>
        <dbReference type="ARBA" id="ARBA00022481"/>
    </source>
</evidence>
<gene>
    <name evidence="11" type="ORF">F506_05505</name>
</gene>
<evidence type="ECO:0000313" key="11">
    <source>
        <dbReference type="EMBL" id="AKZ62195.1"/>
    </source>
</evidence>
<dbReference type="PROSITE" id="PS50111">
    <property type="entry name" value="CHEMOTAXIS_TRANSDUC_2"/>
    <property type="match status" value="1"/>
</dbReference>
<organism evidence="11 12">
    <name type="scientific">Herbaspirillum hiltneri N3</name>
    <dbReference type="NCBI Taxonomy" id="1262470"/>
    <lineage>
        <taxon>Bacteria</taxon>
        <taxon>Pseudomonadati</taxon>
        <taxon>Pseudomonadota</taxon>
        <taxon>Betaproteobacteria</taxon>
        <taxon>Burkholderiales</taxon>
        <taxon>Oxalobacteraceae</taxon>
        <taxon>Herbaspirillum</taxon>
    </lineage>
</organism>
<name>A0ABM5UY94_9BURK</name>
<dbReference type="InterPro" id="IPR004089">
    <property type="entry name" value="MCPsignal_dom"/>
</dbReference>
<proteinExistence type="inferred from homology"/>
<sequence length="515" mass="55631">MNNMSLKQKLWLPLIFSWIALFALSLWNIYETRNLQIADRQRALIDITEMSYSIVAGLYKQSADGKIPADDARKQAIARVADQRYTGSGYITLVGADSVVVMHPMSPKINGKNMIDFKDAKGNELYKMIAATGSSAAGEGFLEYWWPRPNEDKPSSKMGFVKRFKPWNLDFVASVYQDDIQADFYRSLIKAGVVLLILGAVMSAIAMLVVRNIYRSIGGEPAAASQIARKIAEGDLTGVIAVRKGDEASLVSSIAYTRDRMVDTVNNILKATDSIKESVDEIAHGNMDLSNRTEEQASSLEETASAMEEITSTVRQNAANAKQASELAVSASTVAEEGGHVVEKVVQTMDSINASSKKIVEIISVIDGIAFQTNILALNAAVEAARAGEQGRGFAVVASEVRSLAQRSAAAAKEIKSLIDGSVQEVRTGSDLVGQAGQTMNEVVESIRKVSDMIKEIAVASHEQSEGIDQVNLAITQMDEVTQQNAALVEEAAAASKSMQQQGDNLVKVVGVFKL</sequence>
<dbReference type="SMART" id="SM01049">
    <property type="entry name" value="Cache_2"/>
    <property type="match status" value="1"/>
</dbReference>
<keyword evidence="8" id="KW-0807">Transducer</keyword>
<keyword evidence="3" id="KW-0488">Methylation</keyword>
<evidence type="ECO:0000259" key="10">
    <source>
        <dbReference type="PROSITE" id="PS50111"/>
    </source>
</evidence>
<dbReference type="Gene3D" id="1.10.287.950">
    <property type="entry name" value="Methyl-accepting chemotaxis protein"/>
    <property type="match status" value="1"/>
</dbReference>
<dbReference type="SMART" id="SM00283">
    <property type="entry name" value="MA"/>
    <property type="match status" value="1"/>
</dbReference>
<dbReference type="InterPro" id="IPR004090">
    <property type="entry name" value="Chemotax_Me-accpt_rcpt"/>
</dbReference>
<dbReference type="InterPro" id="IPR033480">
    <property type="entry name" value="sCache_2"/>
</dbReference>
<dbReference type="InterPro" id="IPR051310">
    <property type="entry name" value="MCP_chemotaxis"/>
</dbReference>
<evidence type="ECO:0000256" key="6">
    <source>
        <dbReference type="ARBA" id="ARBA00023136"/>
    </source>
</evidence>
<dbReference type="Pfam" id="PF00015">
    <property type="entry name" value="MCPsignal"/>
    <property type="match status" value="1"/>
</dbReference>
<dbReference type="Proteomes" id="UP000063429">
    <property type="component" value="Chromosome"/>
</dbReference>
<dbReference type="EMBL" id="CP011409">
    <property type="protein sequence ID" value="AKZ62195.1"/>
    <property type="molecule type" value="Genomic_DNA"/>
</dbReference>
<feature type="transmembrane region" description="Helical" evidence="9">
    <location>
        <begin position="188"/>
        <end position="210"/>
    </location>
</feature>
<dbReference type="InterPro" id="IPR004010">
    <property type="entry name" value="Double_Cache_2"/>
</dbReference>
<dbReference type="SUPFAM" id="SSF58104">
    <property type="entry name" value="Methyl-accepting chemotaxis protein (MCP) signaling domain"/>
    <property type="match status" value="1"/>
</dbReference>
<accession>A0ABM5UY94</accession>
<feature type="transmembrane region" description="Helical" evidence="9">
    <location>
        <begin position="12"/>
        <end position="30"/>
    </location>
</feature>
<evidence type="ECO:0000256" key="5">
    <source>
        <dbReference type="ARBA" id="ARBA00022989"/>
    </source>
</evidence>
<evidence type="ECO:0000256" key="7">
    <source>
        <dbReference type="ARBA" id="ARBA00029447"/>
    </source>
</evidence>
<dbReference type="RefSeq" id="WP_053195699.1">
    <property type="nucleotide sequence ID" value="NZ_CP011409.1"/>
</dbReference>
<dbReference type="Gene3D" id="3.30.450.20">
    <property type="entry name" value="PAS domain"/>
    <property type="match status" value="1"/>
</dbReference>
<feature type="domain" description="Methyl-accepting transducer" evidence="10">
    <location>
        <begin position="271"/>
        <end position="500"/>
    </location>
</feature>
<keyword evidence="4 9" id="KW-0812">Transmembrane</keyword>